<dbReference type="EMBL" id="JAPDDP010000046">
    <property type="protein sequence ID" value="MDA0183058.1"/>
    <property type="molecule type" value="Genomic_DNA"/>
</dbReference>
<dbReference type="SMART" id="SM00849">
    <property type="entry name" value="Lactamase_B"/>
    <property type="match status" value="1"/>
</dbReference>
<keyword evidence="1" id="KW-0479">Metal-binding</keyword>
<evidence type="ECO:0000313" key="4">
    <source>
        <dbReference type="Proteomes" id="UP001147653"/>
    </source>
</evidence>
<dbReference type="InterPro" id="IPR051682">
    <property type="entry name" value="Mito_Persulfide_Diox"/>
</dbReference>
<dbReference type="Proteomes" id="UP001147653">
    <property type="component" value="Unassembled WGS sequence"/>
</dbReference>
<dbReference type="GO" id="GO:0070813">
    <property type="term" value="P:hydrogen sulfide metabolic process"/>
    <property type="evidence" value="ECO:0007669"/>
    <property type="project" value="TreeGrafter"/>
</dbReference>
<protein>
    <submittedName>
        <fullName evidence="3">MBL fold metallo-hydrolase</fullName>
    </submittedName>
</protein>
<dbReference type="CDD" id="cd07724">
    <property type="entry name" value="POD-like_MBL-fold"/>
    <property type="match status" value="1"/>
</dbReference>
<feature type="domain" description="Rhodanese" evidence="2">
    <location>
        <begin position="263"/>
        <end position="352"/>
    </location>
</feature>
<dbReference type="SUPFAM" id="SSF52821">
    <property type="entry name" value="Rhodanese/Cell cycle control phosphatase"/>
    <property type="match status" value="2"/>
</dbReference>
<dbReference type="GO" id="GO:0046872">
    <property type="term" value="F:metal ion binding"/>
    <property type="evidence" value="ECO:0007669"/>
    <property type="project" value="UniProtKB-KW"/>
</dbReference>
<dbReference type="GO" id="GO:0050313">
    <property type="term" value="F:sulfur dioxygenase activity"/>
    <property type="evidence" value="ECO:0007669"/>
    <property type="project" value="InterPro"/>
</dbReference>
<dbReference type="CDD" id="cd00158">
    <property type="entry name" value="RHOD"/>
    <property type="match status" value="2"/>
</dbReference>
<dbReference type="Pfam" id="PF00753">
    <property type="entry name" value="Lactamase_B"/>
    <property type="match status" value="1"/>
</dbReference>
<dbReference type="PANTHER" id="PTHR43084">
    <property type="entry name" value="PERSULFIDE DIOXYGENASE ETHE1"/>
    <property type="match status" value="1"/>
</dbReference>
<dbReference type="InterPro" id="IPR001279">
    <property type="entry name" value="Metallo-B-lactamas"/>
</dbReference>
<evidence type="ECO:0000256" key="1">
    <source>
        <dbReference type="ARBA" id="ARBA00022723"/>
    </source>
</evidence>
<dbReference type="PROSITE" id="PS50206">
    <property type="entry name" value="RHODANESE_3"/>
    <property type="match status" value="2"/>
</dbReference>
<dbReference type="InterPro" id="IPR036873">
    <property type="entry name" value="Rhodanese-like_dom_sf"/>
</dbReference>
<keyword evidence="4" id="KW-1185">Reference proteome</keyword>
<dbReference type="Pfam" id="PF00581">
    <property type="entry name" value="Rhodanese"/>
    <property type="match status" value="2"/>
</dbReference>
<dbReference type="Gene3D" id="3.40.250.10">
    <property type="entry name" value="Rhodanese-like domain"/>
    <property type="match status" value="2"/>
</dbReference>
<dbReference type="InterPro" id="IPR036866">
    <property type="entry name" value="RibonucZ/Hydroxyglut_hydro"/>
</dbReference>
<comment type="caution">
    <text evidence="3">The sequence shown here is derived from an EMBL/GenBank/DDBJ whole genome shotgun (WGS) entry which is preliminary data.</text>
</comment>
<proteinExistence type="predicted"/>
<evidence type="ECO:0000313" key="3">
    <source>
        <dbReference type="EMBL" id="MDA0183058.1"/>
    </source>
</evidence>
<name>A0A9X3NAU5_9ACTN</name>
<dbReference type="SMART" id="SM00450">
    <property type="entry name" value="RHOD"/>
    <property type="match status" value="2"/>
</dbReference>
<dbReference type="SUPFAM" id="SSF56281">
    <property type="entry name" value="Metallo-hydrolase/oxidoreductase"/>
    <property type="match status" value="1"/>
</dbReference>
<organism evidence="3 4">
    <name type="scientific">Solirubrobacter phytolaccae</name>
    <dbReference type="NCBI Taxonomy" id="1404360"/>
    <lineage>
        <taxon>Bacteria</taxon>
        <taxon>Bacillati</taxon>
        <taxon>Actinomycetota</taxon>
        <taxon>Thermoleophilia</taxon>
        <taxon>Solirubrobacterales</taxon>
        <taxon>Solirubrobacteraceae</taxon>
        <taxon>Solirubrobacter</taxon>
    </lineage>
</organism>
<dbReference type="Gene3D" id="3.60.15.10">
    <property type="entry name" value="Ribonuclease Z/Hydroxyacylglutathione hydrolase-like"/>
    <property type="match status" value="1"/>
</dbReference>
<dbReference type="AlphaFoldDB" id="A0A9X3NAU5"/>
<accession>A0A9X3NAU5</accession>
<dbReference type="InterPro" id="IPR001763">
    <property type="entry name" value="Rhodanese-like_dom"/>
</dbReference>
<evidence type="ECO:0000259" key="2">
    <source>
        <dbReference type="PROSITE" id="PS50206"/>
    </source>
</evidence>
<dbReference type="InterPro" id="IPR044528">
    <property type="entry name" value="POD-like_MBL-fold"/>
</dbReference>
<dbReference type="PANTHER" id="PTHR43084:SF1">
    <property type="entry name" value="PERSULFIDE DIOXYGENASE ETHE1, MITOCHONDRIAL"/>
    <property type="match status" value="1"/>
</dbReference>
<gene>
    <name evidence="3" type="ORF">OJ997_22305</name>
</gene>
<feature type="domain" description="Rhodanese" evidence="2">
    <location>
        <begin position="364"/>
        <end position="453"/>
    </location>
</feature>
<dbReference type="RefSeq" id="WP_270027442.1">
    <property type="nucleotide sequence ID" value="NZ_JAPDDP010000046.1"/>
</dbReference>
<sequence length="453" mass="48863">MIFRQIAHEDLGCASYLVGDESAGVAAVVDPRLEIGEYLRVARYLGVQIEHILETHNHADHVSGHGRLAAATGARIHVHRLASPDYDHEPFDHGWELALGDVIVRALHTPGHRPEHTAFALIDTARGSEPWAVLTGDSLFVGDIARPDLAVEKEEGARDIFRSLHGELLSLGDDVEVWPGHLGGSLCGGPAMDLKVSTTIGFERRHNALLGVDDEGEFVTRATSGLRPQPPNFKGIVAINRGPLDRRTVDAHPLTPRQIQTLDAPVIDVRTSLQFDDAHIPGAISNTILQSGFGTRLAWIAGPDEEIVLVGRDDADALHAAELAAAVGVDRIAGYLAGGMTSWREEKLPVSKIERLTVDELHARRDGLQILDVRERDEWESGHIPGSVFVPYHDIDALPPELDADTPVAVICASGQRAAVGASLVQRFGAGEVLHVVDGGVGTWGRAGYPIQR</sequence>
<dbReference type="GO" id="GO:0006749">
    <property type="term" value="P:glutathione metabolic process"/>
    <property type="evidence" value="ECO:0007669"/>
    <property type="project" value="InterPro"/>
</dbReference>
<reference evidence="3" key="1">
    <citation type="submission" date="2022-10" db="EMBL/GenBank/DDBJ databases">
        <title>The WGS of Solirubrobacter phytolaccae KCTC 29190.</title>
        <authorList>
            <person name="Jiang Z."/>
        </authorList>
    </citation>
    <scope>NUCLEOTIDE SEQUENCE</scope>
    <source>
        <strain evidence="3">KCTC 29190</strain>
    </source>
</reference>